<evidence type="ECO:0000259" key="4">
    <source>
        <dbReference type="PROSITE" id="PS51349"/>
    </source>
</evidence>
<dbReference type="RefSeq" id="XP_014671125.1">
    <property type="nucleotide sequence ID" value="XM_014815639.1"/>
</dbReference>
<dbReference type="Pfam" id="PF01070">
    <property type="entry name" value="FMN_dh"/>
    <property type="match status" value="1"/>
</dbReference>
<organism evidence="5 8">
    <name type="scientific">Priapulus caudatus</name>
    <name type="common">Priapulid worm</name>
    <dbReference type="NCBI Taxonomy" id="37621"/>
    <lineage>
        <taxon>Eukaryota</taxon>
        <taxon>Metazoa</taxon>
        <taxon>Ecdysozoa</taxon>
        <taxon>Scalidophora</taxon>
        <taxon>Priapulida</taxon>
        <taxon>Priapulimorpha</taxon>
        <taxon>Priapulimorphida</taxon>
        <taxon>Priapulidae</taxon>
        <taxon>Priapulus</taxon>
    </lineage>
</organism>
<dbReference type="InterPro" id="IPR037396">
    <property type="entry name" value="FMN_HAD"/>
</dbReference>
<evidence type="ECO:0000313" key="7">
    <source>
        <dbReference type="RefSeq" id="XP_014671124.1"/>
    </source>
</evidence>
<evidence type="ECO:0000256" key="2">
    <source>
        <dbReference type="ARBA" id="ARBA00023002"/>
    </source>
</evidence>
<comment type="cofactor">
    <cofactor evidence="1">
        <name>FMN</name>
        <dbReference type="ChEBI" id="CHEBI:58210"/>
    </cofactor>
</comment>
<dbReference type="PANTHER" id="PTHR10578:SF149">
    <property type="entry name" value="2-HYDROXYACID OXIDASE 2"/>
    <property type="match status" value="1"/>
</dbReference>
<accession>A0ABM1EG04</accession>
<dbReference type="RefSeq" id="XP_014671124.1">
    <property type="nucleotide sequence ID" value="XM_014815638.1"/>
</dbReference>
<sequence length="370" mass="40030">MALARKPVCINDFEVFAKEKLTKSQYEYLRGGTEDEVSLNENINAFRRLCIRPRYLRDVSNIELATTLLGAPVSCPIGLAPSAHHCLVDPADGEIGAARAACTAGMCFTQSSFSNKSVLEVAAAVPTGLKWFQLYVMRDEQVTMGLIRLAESAGFKALVVTCDVPVLSRRRTDVIWPLVLPSHLCCGNFDAIQSASSSTSREADTSRFFSNVLIHPALTWTMLERLAASTKLPIVLKGVMSADDARLAVKHGVSAVWVSNHGARHFDSLCPTIDVLPEIVAAIGHQVEVYVDSGFRTGTDILKGLALGARAVFIGRPVQWGLAYGGSSGLTELLDLLRVELELAMGLSGCASARDFEPGLVFRRSCCSRL</sequence>
<dbReference type="InterPro" id="IPR013785">
    <property type="entry name" value="Aldolase_TIM"/>
</dbReference>
<dbReference type="Proteomes" id="UP000695022">
    <property type="component" value="Unplaced"/>
</dbReference>
<dbReference type="GeneID" id="106811905"/>
<evidence type="ECO:0000256" key="1">
    <source>
        <dbReference type="ARBA" id="ARBA00001917"/>
    </source>
</evidence>
<dbReference type="SUPFAM" id="SSF51395">
    <property type="entry name" value="FMN-linked oxidoreductases"/>
    <property type="match status" value="1"/>
</dbReference>
<evidence type="ECO:0000313" key="8">
    <source>
        <dbReference type="RefSeq" id="XP_014671125.1"/>
    </source>
</evidence>
<evidence type="ECO:0000256" key="3">
    <source>
        <dbReference type="ARBA" id="ARBA00024042"/>
    </source>
</evidence>
<proteinExistence type="inferred from homology"/>
<reference evidence="6 7" key="1">
    <citation type="submission" date="2025-05" db="UniProtKB">
        <authorList>
            <consortium name="RefSeq"/>
        </authorList>
    </citation>
    <scope>IDENTIFICATION</scope>
</reference>
<dbReference type="PROSITE" id="PS51349">
    <property type="entry name" value="FMN_HYDROXY_ACID_DH_2"/>
    <property type="match status" value="1"/>
</dbReference>
<dbReference type="InterPro" id="IPR000262">
    <property type="entry name" value="FMN-dep_DH"/>
</dbReference>
<dbReference type="RefSeq" id="XP_014671123.1">
    <property type="nucleotide sequence ID" value="XM_014815637.1"/>
</dbReference>
<keyword evidence="5" id="KW-1185">Reference proteome</keyword>
<comment type="similarity">
    <text evidence="3">Belongs to the FMN-dependent alpha-hydroxy acid dehydrogenase family.</text>
</comment>
<evidence type="ECO:0000313" key="5">
    <source>
        <dbReference type="Proteomes" id="UP000695022"/>
    </source>
</evidence>
<feature type="domain" description="FMN hydroxy acid dehydrogenase" evidence="4">
    <location>
        <begin position="2"/>
        <end position="366"/>
    </location>
</feature>
<dbReference type="CDD" id="cd02809">
    <property type="entry name" value="alpha_hydroxyacid_oxid_FMN"/>
    <property type="match status" value="1"/>
</dbReference>
<protein>
    <submittedName>
        <fullName evidence="6 7">Hydroxyacid oxidase 2-like</fullName>
    </submittedName>
</protein>
<dbReference type="Gene3D" id="3.20.20.70">
    <property type="entry name" value="Aldolase class I"/>
    <property type="match status" value="1"/>
</dbReference>
<name>A0ABM1EG04_PRICU</name>
<dbReference type="PIRSF" id="PIRSF000138">
    <property type="entry name" value="Al-hdrx_acd_dh"/>
    <property type="match status" value="1"/>
</dbReference>
<keyword evidence="2" id="KW-0560">Oxidoreductase</keyword>
<dbReference type="InterPro" id="IPR012133">
    <property type="entry name" value="Alpha-hydoxy_acid_DH_FMN"/>
</dbReference>
<dbReference type="PANTHER" id="PTHR10578">
    <property type="entry name" value="S -2-HYDROXY-ACID OXIDASE-RELATED"/>
    <property type="match status" value="1"/>
</dbReference>
<evidence type="ECO:0000313" key="6">
    <source>
        <dbReference type="RefSeq" id="XP_014671123.1"/>
    </source>
</evidence>
<gene>
    <name evidence="6 7 8" type="primary">LOC106811905</name>
</gene>